<name>A0A075APL9_ROZAC</name>
<dbReference type="AlphaFoldDB" id="A0A075APL9"/>
<keyword evidence="2" id="KW-1185">Reference proteome</keyword>
<sequence length="75" mass="8744">MLYDNNNFDYELAEDLYDNVSTECEENTCSHNKWEQVIALDINQARLTKNNNKKQEYQLKGTEPMTNILLVTVNG</sequence>
<gene>
    <name evidence="1" type="ORF">O9G_005320</name>
</gene>
<evidence type="ECO:0000313" key="1">
    <source>
        <dbReference type="EMBL" id="EPZ32069.1"/>
    </source>
</evidence>
<organism evidence="1 2">
    <name type="scientific">Rozella allomycis (strain CSF55)</name>
    <dbReference type="NCBI Taxonomy" id="988480"/>
    <lineage>
        <taxon>Eukaryota</taxon>
        <taxon>Fungi</taxon>
        <taxon>Fungi incertae sedis</taxon>
        <taxon>Cryptomycota</taxon>
        <taxon>Cryptomycota incertae sedis</taxon>
        <taxon>Rozella</taxon>
    </lineage>
</organism>
<dbReference type="EMBL" id="KE561186">
    <property type="protein sequence ID" value="EPZ32069.1"/>
    <property type="molecule type" value="Genomic_DNA"/>
</dbReference>
<reference evidence="1 2" key="1">
    <citation type="journal article" date="2013" name="Curr. Biol.">
        <title>Shared signatures of parasitism and phylogenomics unite Cryptomycota and microsporidia.</title>
        <authorList>
            <person name="James T.Y."/>
            <person name="Pelin A."/>
            <person name="Bonen L."/>
            <person name="Ahrendt S."/>
            <person name="Sain D."/>
            <person name="Corradi N."/>
            <person name="Stajich J.E."/>
        </authorList>
    </citation>
    <scope>NUCLEOTIDE SEQUENCE [LARGE SCALE GENOMIC DNA]</scope>
    <source>
        <strain evidence="1 2">CSF55</strain>
    </source>
</reference>
<dbReference type="HOGENOM" id="CLU_2672491_0_0_1"/>
<evidence type="ECO:0000313" key="2">
    <source>
        <dbReference type="Proteomes" id="UP000030755"/>
    </source>
</evidence>
<dbReference type="Proteomes" id="UP000030755">
    <property type="component" value="Unassembled WGS sequence"/>
</dbReference>
<accession>A0A075APL9</accession>
<protein>
    <submittedName>
        <fullName evidence="1">Uncharacterized protein</fullName>
    </submittedName>
</protein>
<proteinExistence type="predicted"/>